<dbReference type="Pfam" id="PF18606">
    <property type="entry name" value="HTH_53"/>
    <property type="match status" value="1"/>
</dbReference>
<keyword evidence="7" id="KW-0863">Zinc-finger</keyword>
<feature type="compositionally biased region" description="Polar residues" evidence="12">
    <location>
        <begin position="556"/>
        <end position="583"/>
    </location>
</feature>
<evidence type="ECO:0000256" key="6">
    <source>
        <dbReference type="ARBA" id="ARBA00022737"/>
    </source>
</evidence>
<dbReference type="PANTHER" id="PTHR45740">
    <property type="entry name" value="POLY [ADP-RIBOSE] POLYMERASE"/>
    <property type="match status" value="1"/>
</dbReference>
<dbReference type="Pfam" id="PF02825">
    <property type="entry name" value="WWE"/>
    <property type="match status" value="1"/>
</dbReference>
<dbReference type="InterPro" id="IPR041360">
    <property type="entry name" value="ZAP_HTH"/>
</dbReference>
<dbReference type="RefSeq" id="XP_044908755.1">
    <property type="nucleotide sequence ID" value="XM_045052820.1"/>
</dbReference>
<keyword evidence="11" id="KW-0808">Transferase</keyword>
<dbReference type="SUPFAM" id="SSF117839">
    <property type="entry name" value="WWE domain"/>
    <property type="match status" value="1"/>
</dbReference>
<dbReference type="InterPro" id="IPR004170">
    <property type="entry name" value="WWE_dom"/>
</dbReference>
<dbReference type="Pfam" id="PF23466">
    <property type="entry name" value="WWE_4"/>
    <property type="match status" value="1"/>
</dbReference>
<keyword evidence="3" id="KW-0963">Cytoplasm</keyword>
<dbReference type="PROSITE" id="PS50918">
    <property type="entry name" value="WWE"/>
    <property type="match status" value="1"/>
</dbReference>
<keyword evidence="4" id="KW-0597">Phosphoprotein</keyword>
<accession>A0ABI7WUT6</accession>
<gene>
    <name evidence="15" type="primary">ZC3HAV1</name>
</gene>
<protein>
    <recommendedName>
        <fullName evidence="11">Poly [ADP-ribose] polymerase</fullName>
        <shortName evidence="11">PARP</shortName>
        <ecNumber evidence="11">2.4.2.-</ecNumber>
    </recommendedName>
</protein>
<evidence type="ECO:0000256" key="7">
    <source>
        <dbReference type="ARBA" id="ARBA00022771"/>
    </source>
</evidence>
<dbReference type="Gene3D" id="1.10.10.10">
    <property type="entry name" value="Winged helix-like DNA-binding domain superfamily/Winged helix DNA-binding domain"/>
    <property type="match status" value="1"/>
</dbReference>
<feature type="compositionally biased region" description="Basic and acidic residues" evidence="12">
    <location>
        <begin position="237"/>
        <end position="253"/>
    </location>
</feature>
<keyword evidence="5" id="KW-0479">Metal-binding</keyword>
<dbReference type="InterPro" id="IPR040954">
    <property type="entry name" value="Znf-CCCH_8"/>
</dbReference>
<evidence type="ECO:0000256" key="3">
    <source>
        <dbReference type="ARBA" id="ARBA00022490"/>
    </source>
</evidence>
<feature type="compositionally biased region" description="Polar residues" evidence="12">
    <location>
        <begin position="504"/>
        <end position="516"/>
    </location>
</feature>
<evidence type="ECO:0000256" key="10">
    <source>
        <dbReference type="ARBA" id="ARBA00024347"/>
    </source>
</evidence>
<dbReference type="Proteomes" id="UP000823872">
    <property type="component" value="Chromosome A2"/>
</dbReference>
<evidence type="ECO:0000313" key="16">
    <source>
        <dbReference type="Proteomes" id="UP000823872"/>
    </source>
</evidence>
<dbReference type="PROSITE" id="PS51059">
    <property type="entry name" value="PARP_CATALYTIC"/>
    <property type="match status" value="1"/>
</dbReference>
<feature type="region of interest" description="Disordered" evidence="12">
    <location>
        <begin position="556"/>
        <end position="592"/>
    </location>
</feature>
<keyword evidence="9" id="KW-0539">Nucleus</keyword>
<dbReference type="PANTHER" id="PTHR45740:SF8">
    <property type="entry name" value="ZINC FINGER CCCH-TYPE ANTIVIRAL PROTEIN 1"/>
    <property type="match status" value="1"/>
</dbReference>
<reference evidence="15" key="3">
    <citation type="submission" date="2025-09" db="UniProtKB">
        <authorList>
            <consortium name="Ensembl"/>
        </authorList>
    </citation>
    <scope>IDENTIFICATION</scope>
    <source>
        <strain evidence="15">breed Abyssinian</strain>
    </source>
</reference>
<proteinExistence type="inferred from homology"/>
<keyword evidence="16" id="KW-1185">Reference proteome</keyword>
<feature type="compositionally biased region" description="Basic residues" evidence="12">
    <location>
        <begin position="222"/>
        <end position="231"/>
    </location>
</feature>
<evidence type="ECO:0000256" key="11">
    <source>
        <dbReference type="RuleBase" id="RU362114"/>
    </source>
</evidence>
<name>A0ABI7WUT6_FELCA</name>
<evidence type="ECO:0000259" key="13">
    <source>
        <dbReference type="PROSITE" id="PS50918"/>
    </source>
</evidence>
<evidence type="ECO:0000313" key="15">
    <source>
        <dbReference type="Ensembl" id="ENSFCTP00005014078.1"/>
    </source>
</evidence>
<sequence length="1041" mass="115716">MADPEVCCFITKILCAHGGRMALDALLEKIALTEAQLREVLEAAGPDRFVLLETGDRARVTGFVVATTRARVCRRKYCQRPCEDLHLCKLNLLGRCRYSQSERNLCKYSHEVLSEENFKVLKNHELSGLNKEELAVLLLQSDPFFMPEICKNYKGEGRKVICDQHPSCERLHICEHFTRGICGYANCLRSHNLMDRRVLAIMREHGLSPSVVQNIQDICNSKHGRKKHPRGKAPCSHRRDVAYRGRSKSRERSFQGGPEFLPPASASTQKSSTPSSDQIGHRPPLDDMPVGELAHKFMHLGSQDCPQPSPVSPKVDNLGGTGHMERSQRFSENGGPEDLFFGNQGSTSLPSDPMPASNRRGPASWLNDKGTGRGSLFAQSQAASGSPLGSPQTPETTTTRKSAGMLSTDGTNAEGRSGNQNVQYFSLFDNNVDGAATDGASTSCLNYKTTTSGQREKSLPRNQDTGTTHGGLQTTGKITDGADPAAASVNSNHSEKTVWPGKSIHSTPNGSSQVADETTDVNKTGAAGFGFTLTCRGDKNVLYFGSPGLGAQVLPTPQETPAPTQVSTLPKVPPSTSFSSNRATAYATHGPNSAQISAGPAGDLVGPSCDLYSASDVENTSSSRMDDCGPQEICLDHLCKGCHLASCNKVHFHLPYRWQILLANTWMDLQPMENIEKAYCDPQIHSFSIGNKNINFQMMVCNCNPIRRISTPSSVTVLTNFVFATKWIWYWRNKSDRWVQYGEKVDKQQAANVDSSYLESFFLCSPRGIVPFQAGSQSYELSFMGMIQTNVASKTQKNVVRRPKFMSYEDVEQIKRGFKHQPVQTLSEPLTSTLFPQQEFGLNGYELLEINQQTLEYDTISERFKASMKNFKIENIKKIKNTKLLNAFERKKMKMNNKRENILFCATSRAHVESICANNFDWILHGTDENKYGRDVFQRFFSLRPRTCLAKIKGNYFRKDAIYSHKNCRYDTKNIVMFVARVLVGDFTQGAVGSISPPPPPYDSYVDARLNPSVFVIFEKDQIYPEYVIEYTELDKACVIS</sequence>
<dbReference type="InterPro" id="IPR037197">
    <property type="entry name" value="WWE_dom_sf"/>
</dbReference>
<keyword evidence="6" id="KW-0677">Repeat</keyword>
<evidence type="ECO:0000256" key="1">
    <source>
        <dbReference type="ARBA" id="ARBA00004123"/>
    </source>
</evidence>
<dbReference type="EC" id="2.4.2.-" evidence="11"/>
<evidence type="ECO:0000256" key="2">
    <source>
        <dbReference type="ARBA" id="ARBA00004496"/>
    </source>
</evidence>
<keyword evidence="11" id="KW-0328">Glycosyltransferase</keyword>
<evidence type="ECO:0000256" key="5">
    <source>
        <dbReference type="ARBA" id="ARBA00022723"/>
    </source>
</evidence>
<feature type="region of interest" description="Disordered" evidence="12">
    <location>
        <begin position="449"/>
        <end position="477"/>
    </location>
</feature>
<evidence type="ECO:0000256" key="12">
    <source>
        <dbReference type="SAM" id="MobiDB-lite"/>
    </source>
</evidence>
<feature type="region of interest" description="Disordered" evidence="12">
    <location>
        <begin position="493"/>
        <end position="516"/>
    </location>
</feature>
<dbReference type="GeneTree" id="ENSGT00940000162001"/>
<evidence type="ECO:0000259" key="14">
    <source>
        <dbReference type="PROSITE" id="PS51059"/>
    </source>
</evidence>
<feature type="compositionally biased region" description="Low complexity" evidence="12">
    <location>
        <begin position="465"/>
        <end position="476"/>
    </location>
</feature>
<feature type="region of interest" description="Disordered" evidence="12">
    <location>
        <begin position="221"/>
        <end position="418"/>
    </location>
</feature>
<organism evidence="15 16">
    <name type="scientific">Felis catus</name>
    <name type="common">Cat</name>
    <name type="synonym">Felis silvestris catus</name>
    <dbReference type="NCBI Taxonomy" id="9685"/>
    <lineage>
        <taxon>Eukaryota</taxon>
        <taxon>Metazoa</taxon>
        <taxon>Chordata</taxon>
        <taxon>Craniata</taxon>
        <taxon>Vertebrata</taxon>
        <taxon>Euteleostomi</taxon>
        <taxon>Mammalia</taxon>
        <taxon>Eutheria</taxon>
        <taxon>Laurasiatheria</taxon>
        <taxon>Carnivora</taxon>
        <taxon>Feliformia</taxon>
        <taxon>Felidae</taxon>
        <taxon>Felinae</taxon>
        <taxon>Felis</taxon>
    </lineage>
</organism>
<feature type="compositionally biased region" description="Low complexity" evidence="12">
    <location>
        <begin position="262"/>
        <end position="276"/>
    </location>
</feature>
<comment type="subcellular location">
    <subcellularLocation>
        <location evidence="2">Cytoplasm</location>
    </subcellularLocation>
    <subcellularLocation>
        <location evidence="1">Nucleus</location>
    </subcellularLocation>
</comment>
<keyword evidence="8" id="KW-0862">Zinc</keyword>
<comment type="similarity">
    <text evidence="10">Belongs to the ARTD/PARP family.</text>
</comment>
<dbReference type="Gene3D" id="3.30.720.50">
    <property type="match status" value="1"/>
</dbReference>
<dbReference type="InterPro" id="IPR051712">
    <property type="entry name" value="ARTD-AVP"/>
</dbReference>
<evidence type="ECO:0000256" key="8">
    <source>
        <dbReference type="ARBA" id="ARBA00022833"/>
    </source>
</evidence>
<dbReference type="InterPro" id="IPR057602">
    <property type="entry name" value="Zfn-CCCH_PARP12"/>
</dbReference>
<dbReference type="Ensembl" id="ENSFCTT00005021449.1">
    <property type="protein sequence ID" value="ENSFCTP00005014078.1"/>
    <property type="gene ID" value="ENSFCTG00005007683.1"/>
</dbReference>
<dbReference type="InterPro" id="IPR036388">
    <property type="entry name" value="WH-like_DNA-bd_sf"/>
</dbReference>
<feature type="domain" description="PARP catalytic" evidence="14">
    <location>
        <begin position="831"/>
        <end position="1041"/>
    </location>
</feature>
<dbReference type="Pfam" id="PF18633">
    <property type="entry name" value="zf-CCCH_8"/>
    <property type="match status" value="1"/>
</dbReference>
<reference evidence="15" key="2">
    <citation type="submission" date="2025-08" db="UniProtKB">
        <authorList>
            <consortium name="Ensembl"/>
        </authorList>
    </citation>
    <scope>IDENTIFICATION</scope>
    <source>
        <strain evidence="15">breed Abyssinian</strain>
    </source>
</reference>
<dbReference type="GeneID" id="101101454"/>
<dbReference type="Pfam" id="PF25261">
    <property type="entry name" value="zf-CCCH_PARP12"/>
    <property type="match status" value="1"/>
</dbReference>
<dbReference type="SUPFAM" id="SSF56399">
    <property type="entry name" value="ADP-ribosylation"/>
    <property type="match status" value="1"/>
</dbReference>
<dbReference type="Pfam" id="PF00644">
    <property type="entry name" value="PARP"/>
    <property type="match status" value="1"/>
</dbReference>
<reference evidence="15 16" key="1">
    <citation type="submission" date="2021-02" db="EMBL/GenBank/DDBJ databases">
        <title>Safari Cat Assemblies.</title>
        <authorList>
            <person name="Bredemeyer K.R."/>
            <person name="Murphy W.J."/>
        </authorList>
    </citation>
    <scope>NUCLEOTIDE SEQUENCE [LARGE SCALE GENOMIC DNA]</scope>
</reference>
<evidence type="ECO:0000256" key="9">
    <source>
        <dbReference type="ARBA" id="ARBA00023242"/>
    </source>
</evidence>
<dbReference type="CDD" id="cd01439">
    <property type="entry name" value="TCCD_inducible_PARP_like"/>
    <property type="match status" value="1"/>
</dbReference>
<evidence type="ECO:0000256" key="4">
    <source>
        <dbReference type="ARBA" id="ARBA00022553"/>
    </source>
</evidence>
<keyword evidence="11" id="KW-0520">NAD</keyword>
<feature type="compositionally biased region" description="Polar residues" evidence="12">
    <location>
        <begin position="377"/>
        <end position="401"/>
    </location>
</feature>
<feature type="domain" description="WWE" evidence="13">
    <location>
        <begin position="714"/>
        <end position="801"/>
    </location>
</feature>
<dbReference type="Gene3D" id="3.90.228.10">
    <property type="match status" value="1"/>
</dbReference>
<dbReference type="InterPro" id="IPR012317">
    <property type="entry name" value="Poly(ADP-ribose)pol_cat_dom"/>
</dbReference>